<evidence type="ECO:0008006" key="3">
    <source>
        <dbReference type="Google" id="ProtNLM"/>
    </source>
</evidence>
<dbReference type="Gene3D" id="1.10.10.10">
    <property type="entry name" value="Winged helix-like DNA-binding domain superfamily/Winged helix DNA-binding domain"/>
    <property type="match status" value="1"/>
</dbReference>
<evidence type="ECO:0000313" key="2">
    <source>
        <dbReference type="Proteomes" id="UP000286147"/>
    </source>
</evidence>
<gene>
    <name evidence="1" type="ORF">DWY77_11775</name>
</gene>
<reference evidence="1 2" key="1">
    <citation type="submission" date="2018-08" db="EMBL/GenBank/DDBJ databases">
        <title>A genome reference for cultivated species of the human gut microbiota.</title>
        <authorList>
            <person name="Zou Y."/>
            <person name="Xue W."/>
            <person name="Luo G."/>
        </authorList>
    </citation>
    <scope>NUCLEOTIDE SEQUENCE [LARGE SCALE GENOMIC DNA]</scope>
    <source>
        <strain evidence="1 2">AF27-12</strain>
    </source>
</reference>
<dbReference type="InterPro" id="IPR036388">
    <property type="entry name" value="WH-like_DNA-bd_sf"/>
</dbReference>
<comment type="caution">
    <text evidence="1">The sequence shown here is derived from an EMBL/GenBank/DDBJ whole genome shotgun (WGS) entry which is preliminary data.</text>
</comment>
<evidence type="ECO:0000313" key="1">
    <source>
        <dbReference type="EMBL" id="RGQ76851.1"/>
    </source>
</evidence>
<accession>A0A412CBL6</accession>
<dbReference type="AlphaFoldDB" id="A0A412CBL6"/>
<sequence>MSVYVHKSVLALEDLNLTEKLVLSYFLLNEKNLKDNNVVIANRLSLTKITVRQIIFKLKSKKIIEVIGGYSDRRIKILINIKMKFEKAKFNGFNLDDDILKLDLNMTKKFILAEIRSLMSSKNAKCTASNLHIANLLKLKERAIQTALFELENGGFIKRSFVNVKGKTERTIILNLNSTKEEAKKVEVEATPPKEVKEVEKIYNDEVLSIFESFPKRPIMSELKIEEQKSLCLPILQSKSKEELDFIKFVIDFNVKNNESWKAGFMPYMYKFLCDKKKYFNEAIKSEFYKFKNRPKVNANLQLLNLQLERDLFTFFSEIEESVWELSDVDILEEFKNRYILGYVKFNDDDFNKMALEMIKEYRPRTLNL</sequence>
<dbReference type="EMBL" id="QRTP01000053">
    <property type="protein sequence ID" value="RGQ76851.1"/>
    <property type="molecule type" value="Genomic_DNA"/>
</dbReference>
<name>A0A412CBL6_9FIRM</name>
<proteinExistence type="predicted"/>
<protein>
    <recommendedName>
        <fullName evidence="3">Helix-turn-helix domain-containing protein</fullName>
    </recommendedName>
</protein>
<dbReference type="Proteomes" id="UP000286147">
    <property type="component" value="Unassembled WGS sequence"/>
</dbReference>
<organism evidence="1 2">
    <name type="scientific">Megamonas rupellensis</name>
    <dbReference type="NCBI Taxonomy" id="491921"/>
    <lineage>
        <taxon>Bacteria</taxon>
        <taxon>Bacillati</taxon>
        <taxon>Bacillota</taxon>
        <taxon>Negativicutes</taxon>
        <taxon>Selenomonadales</taxon>
        <taxon>Selenomonadaceae</taxon>
        <taxon>Megamonas</taxon>
    </lineage>
</organism>